<keyword evidence="5" id="KW-0460">Magnesium</keyword>
<dbReference type="PROSITE" id="PS51462">
    <property type="entry name" value="NUDIX"/>
    <property type="match status" value="1"/>
</dbReference>
<keyword evidence="9" id="KW-1185">Reference proteome</keyword>
<evidence type="ECO:0000256" key="6">
    <source>
        <dbReference type="ARBA" id="ARBA00023211"/>
    </source>
</evidence>
<dbReference type="SUPFAM" id="SSF55811">
    <property type="entry name" value="Nudix"/>
    <property type="match status" value="1"/>
</dbReference>
<dbReference type="EMBL" id="SMGQ01000016">
    <property type="protein sequence ID" value="TCK89022.1"/>
    <property type="molecule type" value="Genomic_DNA"/>
</dbReference>
<dbReference type="InterPro" id="IPR045121">
    <property type="entry name" value="CoAse"/>
</dbReference>
<proteinExistence type="predicted"/>
<accession>A0A4R1MBU2</accession>
<dbReference type="GO" id="GO:0010945">
    <property type="term" value="F:coenzyme A diphosphatase activity"/>
    <property type="evidence" value="ECO:0007669"/>
    <property type="project" value="InterPro"/>
</dbReference>
<keyword evidence="6" id="KW-0464">Manganese</keyword>
<organism evidence="8 9">
    <name type="scientific">Natranaerovirga hydrolytica</name>
    <dbReference type="NCBI Taxonomy" id="680378"/>
    <lineage>
        <taxon>Bacteria</taxon>
        <taxon>Bacillati</taxon>
        <taxon>Bacillota</taxon>
        <taxon>Clostridia</taxon>
        <taxon>Lachnospirales</taxon>
        <taxon>Natranaerovirgaceae</taxon>
        <taxon>Natranaerovirga</taxon>
    </lineage>
</organism>
<feature type="domain" description="Nudix hydrolase" evidence="7">
    <location>
        <begin position="25"/>
        <end position="159"/>
    </location>
</feature>
<name>A0A4R1MBU2_9FIRM</name>
<gene>
    <name evidence="8" type="ORF">EDC19_2435</name>
</gene>
<comment type="cofactor">
    <cofactor evidence="2">
        <name>Mg(2+)</name>
        <dbReference type="ChEBI" id="CHEBI:18420"/>
    </cofactor>
</comment>
<keyword evidence="4" id="KW-0378">Hydrolase</keyword>
<evidence type="ECO:0000313" key="8">
    <source>
        <dbReference type="EMBL" id="TCK89022.1"/>
    </source>
</evidence>
<dbReference type="CDD" id="cd03426">
    <property type="entry name" value="NUDIX_CoAse_Nudt7"/>
    <property type="match status" value="1"/>
</dbReference>
<evidence type="ECO:0000256" key="5">
    <source>
        <dbReference type="ARBA" id="ARBA00022842"/>
    </source>
</evidence>
<reference evidence="8 9" key="1">
    <citation type="submission" date="2019-03" db="EMBL/GenBank/DDBJ databases">
        <title>Genomic Encyclopedia of Type Strains, Phase IV (KMG-IV): sequencing the most valuable type-strain genomes for metagenomic binning, comparative biology and taxonomic classification.</title>
        <authorList>
            <person name="Goeker M."/>
        </authorList>
    </citation>
    <scope>NUCLEOTIDE SEQUENCE [LARGE SCALE GENOMIC DNA]</scope>
    <source>
        <strain evidence="8 9">DSM 24176</strain>
    </source>
</reference>
<evidence type="ECO:0000313" key="9">
    <source>
        <dbReference type="Proteomes" id="UP000294545"/>
    </source>
</evidence>
<protein>
    <submittedName>
        <fullName evidence="8">NUDIX domain-containing protein</fullName>
    </submittedName>
</protein>
<evidence type="ECO:0000256" key="3">
    <source>
        <dbReference type="ARBA" id="ARBA00022723"/>
    </source>
</evidence>
<dbReference type="PANTHER" id="PTHR12992">
    <property type="entry name" value="NUDIX HYDROLASE"/>
    <property type="match status" value="1"/>
</dbReference>
<evidence type="ECO:0000256" key="4">
    <source>
        <dbReference type="ARBA" id="ARBA00022801"/>
    </source>
</evidence>
<dbReference type="Proteomes" id="UP000294545">
    <property type="component" value="Unassembled WGS sequence"/>
</dbReference>
<evidence type="ECO:0000256" key="2">
    <source>
        <dbReference type="ARBA" id="ARBA00001946"/>
    </source>
</evidence>
<dbReference type="Gene3D" id="3.90.79.10">
    <property type="entry name" value="Nucleoside Triphosphate Pyrophosphohydrolase"/>
    <property type="match status" value="1"/>
</dbReference>
<dbReference type="AlphaFoldDB" id="A0A4R1MBU2"/>
<dbReference type="Pfam" id="PF00293">
    <property type="entry name" value="NUDIX"/>
    <property type="match status" value="1"/>
</dbReference>
<dbReference type="InterPro" id="IPR015797">
    <property type="entry name" value="NUDIX_hydrolase-like_dom_sf"/>
</dbReference>
<keyword evidence="3" id="KW-0479">Metal-binding</keyword>
<dbReference type="RefSeq" id="WP_207668996.1">
    <property type="nucleotide sequence ID" value="NZ_SMGQ01000016.1"/>
</dbReference>
<comment type="cofactor">
    <cofactor evidence="1">
        <name>Mn(2+)</name>
        <dbReference type="ChEBI" id="CHEBI:29035"/>
    </cofactor>
</comment>
<evidence type="ECO:0000256" key="1">
    <source>
        <dbReference type="ARBA" id="ARBA00001936"/>
    </source>
</evidence>
<comment type="caution">
    <text evidence="8">The sequence shown here is derived from an EMBL/GenBank/DDBJ whole genome shotgun (WGS) entry which is preliminary data.</text>
</comment>
<dbReference type="PANTHER" id="PTHR12992:SF11">
    <property type="entry name" value="MITOCHONDRIAL COENZYME A DIPHOSPHATASE NUDT8"/>
    <property type="match status" value="1"/>
</dbReference>
<dbReference type="GO" id="GO:0046872">
    <property type="term" value="F:metal ion binding"/>
    <property type="evidence" value="ECO:0007669"/>
    <property type="project" value="UniProtKB-KW"/>
</dbReference>
<sequence length="224" mass="26030">MDDNIINRLKNSMDTPNKIISRKKYFNAAVLVPIINIDNTYHFVFEKRAKNITQGSEISFPGGGYEEKDKSFLETAIRETEEELGIHRNKIKVIKNFGTYVGRQGVIVEVFIGELIIQTIQALKPQQSEVEKVFTVPVDYFIKNKPKKYPVRLEQQPYFMDEMGNKVELLPSKELGLPIKYHHPWSTKLIELNFFKVENEMIWGLTAEILCEIIEPLNNESHKE</sequence>
<dbReference type="InterPro" id="IPR000086">
    <property type="entry name" value="NUDIX_hydrolase_dom"/>
</dbReference>
<evidence type="ECO:0000259" key="7">
    <source>
        <dbReference type="PROSITE" id="PS51462"/>
    </source>
</evidence>